<feature type="region of interest" description="Disordered" evidence="2">
    <location>
        <begin position="271"/>
        <end position="369"/>
    </location>
</feature>
<evidence type="ECO:0000256" key="2">
    <source>
        <dbReference type="SAM" id="MobiDB-lite"/>
    </source>
</evidence>
<sequence length="369" mass="41191">MDRDDNDVPPLVVVFSLTMCSADTYMRECCLLEMKHLGLETENRRSKALSNSVINNLKGMAGAIYIKGVAVTKYKRSAVKDSEEWPSKYSKFFVELDDGLELSFTDKRRFAKVRLLENPVSVRPISELGPDALLEPMTVDEFAKSLAKKKIAIKPLLLYQAFISGIGNWIADEVLYQARIHPLQTASSLSKEQCEALHTSIKEVIEKAVEVDAESSQFPSNWIFHAREEKPGKAFVDGKKIDFITAGGRTTAYVPELQKLSGKDAEKAAKAKLAKRGAKSKEDDEEEELEKEDDSDKPKNQKPKGRGKKPALKRKTKDSEDEDDDADGEEDDSDAEEEVVKPRGRGTKAAIKKKPEEKAGNKKPKGRRS</sequence>
<evidence type="ECO:0000313" key="4">
    <source>
        <dbReference type="EMBL" id="KAF2594441.1"/>
    </source>
</evidence>
<dbReference type="SMART" id="SM01232">
    <property type="entry name" value="H2TH"/>
    <property type="match status" value="1"/>
</dbReference>
<name>A0A8S9KKD2_BRACR</name>
<dbReference type="Pfam" id="PF06831">
    <property type="entry name" value="H2TH"/>
    <property type="match status" value="1"/>
</dbReference>
<dbReference type="AlphaFoldDB" id="A0A8S9KKD2"/>
<proteinExistence type="inferred from homology"/>
<dbReference type="Gene3D" id="1.10.8.50">
    <property type="match status" value="1"/>
</dbReference>
<dbReference type="GO" id="GO:0003906">
    <property type="term" value="F:DNA-(apurinic or apyrimidinic site) endonuclease activity"/>
    <property type="evidence" value="ECO:0007669"/>
    <property type="project" value="InterPro"/>
</dbReference>
<comment type="similarity">
    <text evidence="1">Belongs to the FPG family.</text>
</comment>
<evidence type="ECO:0000256" key="1">
    <source>
        <dbReference type="ARBA" id="ARBA00009409"/>
    </source>
</evidence>
<dbReference type="PANTHER" id="PTHR22993:SF9">
    <property type="entry name" value="FORMAMIDOPYRIMIDINE-DNA GLYCOSYLASE"/>
    <property type="match status" value="1"/>
</dbReference>
<accession>A0A8S9KKD2</accession>
<dbReference type="InterPro" id="IPR015886">
    <property type="entry name" value="H2TH_FPG"/>
</dbReference>
<dbReference type="Pfam" id="PF21218">
    <property type="entry name" value="Fpg-like_C"/>
    <property type="match status" value="1"/>
</dbReference>
<gene>
    <name evidence="4" type="ORF">F2Q70_00043093</name>
</gene>
<feature type="compositionally biased region" description="Basic residues" evidence="2">
    <location>
        <begin position="342"/>
        <end position="352"/>
    </location>
</feature>
<protein>
    <recommendedName>
        <fullName evidence="3">Formamidopyrimidine-DNA glycosylase H2TH DNA-binding domain-containing protein</fullName>
    </recommendedName>
</protein>
<dbReference type="GO" id="GO:0006284">
    <property type="term" value="P:base-excision repair"/>
    <property type="evidence" value="ECO:0007669"/>
    <property type="project" value="InterPro"/>
</dbReference>
<reference evidence="4" key="1">
    <citation type="submission" date="2019-12" db="EMBL/GenBank/DDBJ databases">
        <title>Genome sequencing and annotation of Brassica cretica.</title>
        <authorList>
            <person name="Studholme D.J."/>
            <person name="Sarris P.F."/>
        </authorList>
    </citation>
    <scope>NUCLEOTIDE SEQUENCE</scope>
    <source>
        <strain evidence="4">PFS-102/07</strain>
        <tissue evidence="4">Leaf</tissue>
    </source>
</reference>
<dbReference type="InterPro" id="IPR049332">
    <property type="entry name" value="Fpg-like_C"/>
</dbReference>
<dbReference type="SUPFAM" id="SSF81624">
    <property type="entry name" value="N-terminal domain of MutM-like DNA repair proteins"/>
    <property type="match status" value="1"/>
</dbReference>
<dbReference type="Gene3D" id="3.20.190.10">
    <property type="entry name" value="MutM-like, N-terminal"/>
    <property type="match status" value="1"/>
</dbReference>
<dbReference type="GO" id="GO:0003684">
    <property type="term" value="F:damaged DNA binding"/>
    <property type="evidence" value="ECO:0007669"/>
    <property type="project" value="InterPro"/>
</dbReference>
<dbReference type="InterPro" id="IPR035937">
    <property type="entry name" value="FPG_N"/>
</dbReference>
<feature type="domain" description="Formamidopyrimidine-DNA glycosylase H2TH DNA-binding" evidence="3">
    <location>
        <begin position="128"/>
        <end position="220"/>
    </location>
</feature>
<organism evidence="4">
    <name type="scientific">Brassica cretica</name>
    <name type="common">Mustard</name>
    <dbReference type="NCBI Taxonomy" id="69181"/>
    <lineage>
        <taxon>Eukaryota</taxon>
        <taxon>Viridiplantae</taxon>
        <taxon>Streptophyta</taxon>
        <taxon>Embryophyta</taxon>
        <taxon>Tracheophyta</taxon>
        <taxon>Spermatophyta</taxon>
        <taxon>Magnoliopsida</taxon>
        <taxon>eudicotyledons</taxon>
        <taxon>Gunneridae</taxon>
        <taxon>Pentapetalae</taxon>
        <taxon>rosids</taxon>
        <taxon>malvids</taxon>
        <taxon>Brassicales</taxon>
        <taxon>Brassicaceae</taxon>
        <taxon>Brassiceae</taxon>
        <taxon>Brassica</taxon>
    </lineage>
</organism>
<dbReference type="FunFam" id="1.10.8.50:FF:000009">
    <property type="entry name" value="Formamidopyrimidine-DNA glycosylase"/>
    <property type="match status" value="1"/>
</dbReference>
<dbReference type="GO" id="GO:0019104">
    <property type="term" value="F:DNA N-glycosylase activity"/>
    <property type="evidence" value="ECO:0007669"/>
    <property type="project" value="TreeGrafter"/>
</dbReference>
<dbReference type="InterPro" id="IPR010979">
    <property type="entry name" value="Ribosomal_uS13-like_H2TH"/>
</dbReference>
<dbReference type="GO" id="GO:0005634">
    <property type="term" value="C:nucleus"/>
    <property type="evidence" value="ECO:0007669"/>
    <property type="project" value="TreeGrafter"/>
</dbReference>
<dbReference type="SUPFAM" id="SSF46946">
    <property type="entry name" value="S13-like H2TH domain"/>
    <property type="match status" value="1"/>
</dbReference>
<dbReference type="EMBL" id="QGKY02000164">
    <property type="protein sequence ID" value="KAF2594441.1"/>
    <property type="molecule type" value="Genomic_DNA"/>
</dbReference>
<comment type="caution">
    <text evidence="4">The sequence shown here is derived from an EMBL/GenBank/DDBJ whole genome shotgun (WGS) entry which is preliminary data.</text>
</comment>
<feature type="compositionally biased region" description="Acidic residues" evidence="2">
    <location>
        <begin position="319"/>
        <end position="337"/>
    </location>
</feature>
<feature type="compositionally biased region" description="Basic residues" evidence="2">
    <location>
        <begin position="300"/>
        <end position="316"/>
    </location>
</feature>
<feature type="compositionally biased region" description="Acidic residues" evidence="2">
    <location>
        <begin position="283"/>
        <end position="293"/>
    </location>
</feature>
<dbReference type="PANTHER" id="PTHR22993">
    <property type="entry name" value="FORMAMIDOPYRIMIDINE-DNA GLYCOSYLASE"/>
    <property type="match status" value="1"/>
</dbReference>
<dbReference type="GO" id="GO:0008270">
    <property type="term" value="F:zinc ion binding"/>
    <property type="evidence" value="ECO:0007669"/>
    <property type="project" value="InterPro"/>
</dbReference>
<evidence type="ECO:0000259" key="3">
    <source>
        <dbReference type="SMART" id="SM01232"/>
    </source>
</evidence>